<dbReference type="RefSeq" id="WP_184338388.1">
    <property type="nucleotide sequence ID" value="NZ_JACHIG010000001.1"/>
</dbReference>
<dbReference type="AlphaFoldDB" id="A0A7W7Y8D4"/>
<dbReference type="Proteomes" id="UP000590740">
    <property type="component" value="Unassembled WGS sequence"/>
</dbReference>
<evidence type="ECO:0000313" key="1">
    <source>
        <dbReference type="EMBL" id="MBB5031469.1"/>
    </source>
</evidence>
<proteinExistence type="predicted"/>
<comment type="caution">
    <text evidence="1">The sequence shown here is derived from an EMBL/GenBank/DDBJ whole genome shotgun (WGS) entry which is preliminary data.</text>
</comment>
<accession>A0A7W7Y8D4</accession>
<gene>
    <name evidence="1" type="ORF">HNQ65_001023</name>
</gene>
<evidence type="ECO:0000313" key="2">
    <source>
        <dbReference type="Proteomes" id="UP000590740"/>
    </source>
</evidence>
<protein>
    <submittedName>
        <fullName evidence="1">Uncharacterized protein</fullName>
    </submittedName>
</protein>
<keyword evidence="2" id="KW-1185">Reference proteome</keyword>
<sequence>MSASRTKTFRLSHSLADALELRAKELGYKSATALVEALARYDCLCRSGHGVTKQWAELSPVEQDDLDDRLLARVLKKQGMTAKQAATVDWKTL</sequence>
<reference evidence="1 2" key="1">
    <citation type="submission" date="2020-08" db="EMBL/GenBank/DDBJ databases">
        <title>Genomic Encyclopedia of Type Strains, Phase IV (KMG-IV): sequencing the most valuable type-strain genomes for metagenomic binning, comparative biology and taxonomic classification.</title>
        <authorList>
            <person name="Goeker M."/>
        </authorList>
    </citation>
    <scope>NUCLEOTIDE SEQUENCE [LARGE SCALE GENOMIC DNA]</scope>
    <source>
        <strain evidence="1 2">DSM 12252</strain>
    </source>
</reference>
<organism evidence="1 2">
    <name type="scientific">Prosthecobacter vanneervenii</name>
    <dbReference type="NCBI Taxonomy" id="48466"/>
    <lineage>
        <taxon>Bacteria</taxon>
        <taxon>Pseudomonadati</taxon>
        <taxon>Verrucomicrobiota</taxon>
        <taxon>Verrucomicrobiia</taxon>
        <taxon>Verrucomicrobiales</taxon>
        <taxon>Verrucomicrobiaceae</taxon>
        <taxon>Prosthecobacter</taxon>
    </lineage>
</organism>
<dbReference type="EMBL" id="JACHIG010000001">
    <property type="protein sequence ID" value="MBB5031469.1"/>
    <property type="molecule type" value="Genomic_DNA"/>
</dbReference>
<name>A0A7W7Y8D4_9BACT</name>